<comment type="similarity">
    <text evidence="3">Belongs to the Tom20 family.</text>
</comment>
<keyword evidence="6" id="KW-1000">Mitochondrion outer membrane</keyword>
<evidence type="ECO:0000256" key="6">
    <source>
        <dbReference type="ARBA" id="ARBA00022787"/>
    </source>
</evidence>
<dbReference type="EMBL" id="JBHFFA010000001">
    <property type="protein sequence ID" value="KAL2652832.1"/>
    <property type="molecule type" value="Genomic_DNA"/>
</dbReference>
<comment type="caution">
    <text evidence="14">The sequence shown here is derived from an EMBL/GenBank/DDBJ whole genome shotgun (WGS) entry which is preliminary data.</text>
</comment>
<evidence type="ECO:0000313" key="14">
    <source>
        <dbReference type="EMBL" id="KAL2652832.1"/>
    </source>
</evidence>
<keyword evidence="8 12" id="KW-1133">Transmembrane helix</keyword>
<evidence type="ECO:0000256" key="5">
    <source>
        <dbReference type="ARBA" id="ARBA00022692"/>
    </source>
</evidence>
<keyword evidence="4" id="KW-0813">Transport</keyword>
<dbReference type="AlphaFoldDB" id="A0ABD1ZMZ9"/>
<reference evidence="14 15" key="1">
    <citation type="submission" date="2024-09" db="EMBL/GenBank/DDBJ databases">
        <title>Chromosome-scale assembly of Riccia fluitans.</title>
        <authorList>
            <person name="Paukszto L."/>
            <person name="Sawicki J."/>
            <person name="Karawczyk K."/>
            <person name="Piernik-Szablinska J."/>
            <person name="Szczecinska M."/>
            <person name="Mazdziarz M."/>
        </authorList>
    </citation>
    <scope>NUCLEOTIDE SEQUENCE [LARGE SCALE GENOMIC DNA]</scope>
    <source>
        <strain evidence="14">Rf_01</strain>
        <tissue evidence="14">Aerial parts of the thallus</tissue>
    </source>
</reference>
<feature type="signal peptide" evidence="13">
    <location>
        <begin position="1"/>
        <end position="19"/>
    </location>
</feature>
<dbReference type="GO" id="GO:0015031">
    <property type="term" value="P:protein transport"/>
    <property type="evidence" value="ECO:0007669"/>
    <property type="project" value="UniProtKB-KW"/>
</dbReference>
<feature type="compositionally biased region" description="Low complexity" evidence="11">
    <location>
        <begin position="196"/>
        <end position="208"/>
    </location>
</feature>
<protein>
    <recommendedName>
        <fullName evidence="16">Mitochondrial import receptor subunit TOM20</fullName>
    </recommendedName>
</protein>
<dbReference type="Pfam" id="PF06552">
    <property type="entry name" value="TOM20_plant"/>
    <property type="match status" value="1"/>
</dbReference>
<organism evidence="14 15">
    <name type="scientific">Riccia fluitans</name>
    <dbReference type="NCBI Taxonomy" id="41844"/>
    <lineage>
        <taxon>Eukaryota</taxon>
        <taxon>Viridiplantae</taxon>
        <taxon>Streptophyta</taxon>
        <taxon>Embryophyta</taxon>
        <taxon>Marchantiophyta</taxon>
        <taxon>Marchantiopsida</taxon>
        <taxon>Marchantiidae</taxon>
        <taxon>Marchantiales</taxon>
        <taxon>Ricciaceae</taxon>
        <taxon>Riccia</taxon>
    </lineage>
</organism>
<evidence type="ECO:0008006" key="16">
    <source>
        <dbReference type="Google" id="ProtNLM"/>
    </source>
</evidence>
<dbReference type="Gene3D" id="1.25.40.10">
    <property type="entry name" value="Tetratricopeptide repeat domain"/>
    <property type="match status" value="1"/>
</dbReference>
<feature type="region of interest" description="Disordered" evidence="11">
    <location>
        <begin position="188"/>
        <end position="216"/>
    </location>
</feature>
<dbReference type="Proteomes" id="UP001605036">
    <property type="component" value="Unassembled WGS sequence"/>
</dbReference>
<evidence type="ECO:0000313" key="15">
    <source>
        <dbReference type="Proteomes" id="UP001605036"/>
    </source>
</evidence>
<dbReference type="SUPFAM" id="SSF48452">
    <property type="entry name" value="TPR-like"/>
    <property type="match status" value="1"/>
</dbReference>
<accession>A0ABD1ZMZ9</accession>
<comment type="function">
    <text evidence="1">Central component of the receptor complex responsible for the recognition and translocation of cytosolically synthesized mitochondrial preproteins. Together with TOM22 functions as the transit peptide receptor at the surface of the mitochondrion outer membrane and facilitates the movement of preproteins into the translocation pore.</text>
</comment>
<keyword evidence="9" id="KW-0496">Mitochondrion</keyword>
<evidence type="ECO:0000256" key="9">
    <source>
        <dbReference type="ARBA" id="ARBA00023128"/>
    </source>
</evidence>
<dbReference type="InterPro" id="IPR011990">
    <property type="entry name" value="TPR-like_helical_dom_sf"/>
</dbReference>
<proteinExistence type="inferred from homology"/>
<evidence type="ECO:0000256" key="1">
    <source>
        <dbReference type="ARBA" id="ARBA00003450"/>
    </source>
</evidence>
<name>A0ABD1ZMZ9_9MARC</name>
<evidence type="ECO:0000256" key="13">
    <source>
        <dbReference type="SAM" id="SignalP"/>
    </source>
</evidence>
<evidence type="ECO:0000256" key="4">
    <source>
        <dbReference type="ARBA" id="ARBA00022448"/>
    </source>
</evidence>
<dbReference type="InterPro" id="IPR010547">
    <property type="entry name" value="TOM20_imprt_rcpt"/>
</dbReference>
<evidence type="ECO:0000256" key="11">
    <source>
        <dbReference type="SAM" id="MobiDB-lite"/>
    </source>
</evidence>
<keyword evidence="15" id="KW-1185">Reference proteome</keyword>
<dbReference type="GO" id="GO:0005741">
    <property type="term" value="C:mitochondrial outer membrane"/>
    <property type="evidence" value="ECO:0007669"/>
    <property type="project" value="UniProtKB-SubCell"/>
</dbReference>
<keyword evidence="10 12" id="KW-0472">Membrane</keyword>
<evidence type="ECO:0000256" key="7">
    <source>
        <dbReference type="ARBA" id="ARBA00022927"/>
    </source>
</evidence>
<dbReference type="PANTHER" id="PTHR32409">
    <property type="entry name" value="MITOCHONDRIAL IMPORT RECEPTOR SUBUNIT TOM20-1-RELATED"/>
    <property type="match status" value="1"/>
</dbReference>
<evidence type="ECO:0000256" key="2">
    <source>
        <dbReference type="ARBA" id="ARBA00004572"/>
    </source>
</evidence>
<evidence type="ECO:0000256" key="10">
    <source>
        <dbReference type="ARBA" id="ARBA00023136"/>
    </source>
</evidence>
<gene>
    <name evidence="14" type="ORF">R1flu_020960</name>
</gene>
<keyword evidence="7" id="KW-0653">Protein transport</keyword>
<keyword evidence="5 12" id="KW-0812">Transmembrane</keyword>
<feature type="transmembrane region" description="Helical" evidence="12">
    <location>
        <begin position="220"/>
        <end position="240"/>
    </location>
</feature>
<evidence type="ECO:0000256" key="12">
    <source>
        <dbReference type="SAM" id="Phobius"/>
    </source>
</evidence>
<evidence type="ECO:0000256" key="3">
    <source>
        <dbReference type="ARBA" id="ARBA00005792"/>
    </source>
</evidence>
<feature type="chain" id="PRO_5044763444" description="Mitochondrial import receptor subunit TOM20" evidence="13">
    <location>
        <begin position="20"/>
        <end position="253"/>
    </location>
</feature>
<evidence type="ECO:0000256" key="8">
    <source>
        <dbReference type="ARBA" id="ARBA00022989"/>
    </source>
</evidence>
<sequence length="253" mass="28350">MVRWARGLSFVLPTAASTAFLVVRREGTEGENQTKGVGDREQVKRVSVEKEKEELERLMLFEQTREKAAADYLRTPNDPDNLTRWGGALLELAHFRQGQDSADMVQEAVNKLEEALRIAPKKHDTLWCLGNARTSQGFLVADTDKANEFFKQATQCFEMALDEDPHNELYQKALEMTAKAPSLHQELQRQLASHQASYPSGSASGGPSKTKKKKKKDNDFKYDVMGWIVLSVGIVAWMSFAKSAPPPPPPSMR</sequence>
<keyword evidence="13" id="KW-0732">Signal</keyword>
<comment type="subcellular location">
    <subcellularLocation>
        <location evidence="2">Mitochondrion outer membrane</location>
        <topology evidence="2">Single-pass membrane protein</topology>
    </subcellularLocation>
</comment>
<dbReference type="PANTHER" id="PTHR32409:SF3">
    <property type="entry name" value="MITOCHONDRIAL IMPORT RECEPTOR SUBUNIT TOM20-1-RELATED"/>
    <property type="match status" value="1"/>
</dbReference>